<name>A0A432ZPF6_9GAMM</name>
<dbReference type="Gene3D" id="3.40.250.10">
    <property type="entry name" value="Rhodanese-like domain"/>
    <property type="match status" value="1"/>
</dbReference>
<evidence type="ECO:0000256" key="9">
    <source>
        <dbReference type="RuleBase" id="RU004504"/>
    </source>
</evidence>
<sequence length="704" mass="76312">MAEPLKNPESYLDCNATTPVLAPIADAVSRTMRELFGNPSSSHITGLKARYILEDTRNLARQVIAADSGKLLFNSGATEGIQTAVLSALIHAKQQPMPEAPVLLYGATEHKAVPQALEHWNKLLDINAELVAIPVNRQGLLDLSWLAQHLPRALMVCTMAVNNETGVYQDLTALEQLIRQHRADVPWLVDCVQALGKMPLQMSETSIDYATFSGHKLYGPKGVGFLYVRDQAPYTPLMIGGGQEAGDRSGTENLPGISALRALFKLMLDPQQTLLATHQRLEDYRQRLLNALQQAFPNLVVNHPLNGSVPTTLNFSVAGLSSTDIMNTLDACQVRVSSGSACSSGVSRSFVLDAMGLENWRSESAIRLSFGPAMTDAELALACQRIETAGNALRESCLVVADTHADSEQPLNGVVQLRQGNQCCYLVIDQQAQEMVVIDPHPALAQRIENLVKCRGYSVNAVLSTAASETPSATTWLNPLLTAQSATDALGWPESAAAQCDQAPLSAPQALPGCIKVGQRRLWGYGTQQRGYVLSEPVTEQPLAADFLFPGKVTEAPWLAPVLAQQPLVCPAEDGQWQIVLTACEWTQGCEPATQPKLIPVTHNEAWLNDESICVLDVRDSQEALLNPIQAAAEVINVPLNSLPQFIYQNRANKAQHYVCLCRSGKRSEQVSQVLQRHGFSQVEHLQGGVALLGAVEQSNAKSA</sequence>
<dbReference type="Gene3D" id="3.40.640.10">
    <property type="entry name" value="Type I PLP-dependent aspartate aminotransferase-like (Major domain)"/>
    <property type="match status" value="1"/>
</dbReference>
<keyword evidence="5" id="KW-0663">Pyridoxal phosphate</keyword>
<dbReference type="Gene3D" id="3.90.1150.10">
    <property type="entry name" value="Aspartate Aminotransferase, domain 1"/>
    <property type="match status" value="1"/>
</dbReference>
<keyword evidence="4" id="KW-0479">Metal-binding</keyword>
<feature type="domain" description="Rhodanese" evidence="10">
    <location>
        <begin position="609"/>
        <end position="701"/>
    </location>
</feature>
<evidence type="ECO:0000256" key="3">
    <source>
        <dbReference type="ARBA" id="ARBA00012239"/>
    </source>
</evidence>
<dbReference type="Pfam" id="PF00266">
    <property type="entry name" value="Aminotran_5"/>
    <property type="match status" value="1"/>
</dbReference>
<comment type="catalytic activity">
    <reaction evidence="8">
        <text>(sulfur carrier)-H + L-cysteine = (sulfur carrier)-SH + L-alanine</text>
        <dbReference type="Rhea" id="RHEA:43892"/>
        <dbReference type="Rhea" id="RHEA-COMP:14737"/>
        <dbReference type="Rhea" id="RHEA-COMP:14739"/>
        <dbReference type="ChEBI" id="CHEBI:29917"/>
        <dbReference type="ChEBI" id="CHEBI:35235"/>
        <dbReference type="ChEBI" id="CHEBI:57972"/>
        <dbReference type="ChEBI" id="CHEBI:64428"/>
        <dbReference type="EC" id="2.8.1.7"/>
    </reaction>
</comment>
<comment type="similarity">
    <text evidence="2">Belongs to the class-V pyridoxal-phosphate-dependent aminotransferase family. NifS/IscS subfamily.</text>
</comment>
<dbReference type="EMBL" id="PIQH01000008">
    <property type="protein sequence ID" value="RUO79741.1"/>
    <property type="molecule type" value="Genomic_DNA"/>
</dbReference>
<dbReference type="PROSITE" id="PS00595">
    <property type="entry name" value="AA_TRANSFER_CLASS_5"/>
    <property type="match status" value="1"/>
</dbReference>
<dbReference type="GO" id="GO:0046872">
    <property type="term" value="F:metal ion binding"/>
    <property type="evidence" value="ECO:0007669"/>
    <property type="project" value="UniProtKB-KW"/>
</dbReference>
<gene>
    <name evidence="11" type="ORF">CWI84_08900</name>
</gene>
<keyword evidence="11" id="KW-0808">Transferase</keyword>
<evidence type="ECO:0000313" key="11">
    <source>
        <dbReference type="EMBL" id="RUO79741.1"/>
    </source>
</evidence>
<reference evidence="11 12" key="1">
    <citation type="journal article" date="2011" name="Front. Microbiol.">
        <title>Genomic signatures of strain selection and enhancement in Bacillus atrophaeus var. globigii, a historical biowarfare simulant.</title>
        <authorList>
            <person name="Gibbons H.S."/>
            <person name="Broomall S.M."/>
            <person name="McNew L.A."/>
            <person name="Daligault H."/>
            <person name="Chapman C."/>
            <person name="Bruce D."/>
            <person name="Karavis M."/>
            <person name="Krepps M."/>
            <person name="McGregor P.A."/>
            <person name="Hong C."/>
            <person name="Park K.H."/>
            <person name="Akmal A."/>
            <person name="Feldman A."/>
            <person name="Lin J.S."/>
            <person name="Chang W.E."/>
            <person name="Higgs B.W."/>
            <person name="Demirev P."/>
            <person name="Lindquist J."/>
            <person name="Liem A."/>
            <person name="Fochler E."/>
            <person name="Read T.D."/>
            <person name="Tapia R."/>
            <person name="Johnson S."/>
            <person name="Bishop-Lilly K.A."/>
            <person name="Detter C."/>
            <person name="Han C."/>
            <person name="Sozhamannan S."/>
            <person name="Rosenzweig C.N."/>
            <person name="Skowronski E.W."/>
        </authorList>
    </citation>
    <scope>NUCLEOTIDE SEQUENCE [LARGE SCALE GENOMIC DNA]</scope>
    <source>
        <strain evidence="11 12">CC-PW-9</strain>
    </source>
</reference>
<dbReference type="SUPFAM" id="SSF53383">
    <property type="entry name" value="PLP-dependent transferases"/>
    <property type="match status" value="1"/>
</dbReference>
<dbReference type="EC" id="2.8.1.7" evidence="3"/>
<keyword evidence="12" id="KW-1185">Reference proteome</keyword>
<evidence type="ECO:0000256" key="5">
    <source>
        <dbReference type="ARBA" id="ARBA00022898"/>
    </source>
</evidence>
<evidence type="ECO:0000313" key="12">
    <source>
        <dbReference type="Proteomes" id="UP000287996"/>
    </source>
</evidence>
<dbReference type="Pfam" id="PF00581">
    <property type="entry name" value="Rhodanese"/>
    <property type="match status" value="1"/>
</dbReference>
<evidence type="ECO:0000256" key="6">
    <source>
        <dbReference type="ARBA" id="ARBA00023004"/>
    </source>
</evidence>
<dbReference type="SUPFAM" id="SSF52821">
    <property type="entry name" value="Rhodanese/Cell cycle control phosphatase"/>
    <property type="match status" value="1"/>
</dbReference>
<accession>A0A432ZPF6</accession>
<comment type="cofactor">
    <cofactor evidence="1 9">
        <name>pyridoxal 5'-phosphate</name>
        <dbReference type="ChEBI" id="CHEBI:597326"/>
    </cofactor>
</comment>
<dbReference type="SMART" id="SM00450">
    <property type="entry name" value="RHOD"/>
    <property type="match status" value="1"/>
</dbReference>
<evidence type="ECO:0000256" key="8">
    <source>
        <dbReference type="ARBA" id="ARBA00050776"/>
    </source>
</evidence>
<dbReference type="InterPro" id="IPR000192">
    <property type="entry name" value="Aminotrans_V_dom"/>
</dbReference>
<dbReference type="AlphaFoldDB" id="A0A432ZPF6"/>
<evidence type="ECO:0000259" key="10">
    <source>
        <dbReference type="PROSITE" id="PS50206"/>
    </source>
</evidence>
<comment type="caution">
    <text evidence="11">The sequence shown here is derived from an EMBL/GenBank/DDBJ whole genome shotgun (WGS) entry which is preliminary data.</text>
</comment>
<dbReference type="Gene3D" id="1.10.260.50">
    <property type="match status" value="1"/>
</dbReference>
<dbReference type="InterPro" id="IPR020578">
    <property type="entry name" value="Aminotrans_V_PyrdxlP_BS"/>
</dbReference>
<dbReference type="Gene3D" id="3.60.15.10">
    <property type="entry name" value="Ribonuclease Z/Hydroxyacylglutathione hydrolase-like"/>
    <property type="match status" value="1"/>
</dbReference>
<keyword evidence="6" id="KW-0408">Iron</keyword>
<evidence type="ECO:0000256" key="7">
    <source>
        <dbReference type="ARBA" id="ARBA00023014"/>
    </source>
</evidence>
<dbReference type="PANTHER" id="PTHR11601">
    <property type="entry name" value="CYSTEINE DESULFURYLASE FAMILY MEMBER"/>
    <property type="match status" value="1"/>
</dbReference>
<keyword evidence="7" id="KW-0411">Iron-sulfur</keyword>
<dbReference type="InterPro" id="IPR036866">
    <property type="entry name" value="RibonucZ/Hydroxyglut_hydro"/>
</dbReference>
<proteinExistence type="inferred from homology"/>
<dbReference type="PROSITE" id="PS50206">
    <property type="entry name" value="RHODANESE_3"/>
    <property type="match status" value="1"/>
</dbReference>
<dbReference type="GO" id="GO:0031071">
    <property type="term" value="F:cysteine desulfurase activity"/>
    <property type="evidence" value="ECO:0007669"/>
    <property type="project" value="UniProtKB-EC"/>
</dbReference>
<dbReference type="CDD" id="cd00158">
    <property type="entry name" value="RHOD"/>
    <property type="match status" value="1"/>
</dbReference>
<dbReference type="InterPro" id="IPR015422">
    <property type="entry name" value="PyrdxlP-dep_Trfase_small"/>
</dbReference>
<evidence type="ECO:0000256" key="1">
    <source>
        <dbReference type="ARBA" id="ARBA00001933"/>
    </source>
</evidence>
<dbReference type="InterPro" id="IPR036873">
    <property type="entry name" value="Rhodanese-like_dom_sf"/>
</dbReference>
<dbReference type="OrthoDB" id="9808002at2"/>
<dbReference type="GO" id="GO:0008483">
    <property type="term" value="F:transaminase activity"/>
    <property type="evidence" value="ECO:0007669"/>
    <property type="project" value="UniProtKB-KW"/>
</dbReference>
<dbReference type="Proteomes" id="UP000287996">
    <property type="component" value="Unassembled WGS sequence"/>
</dbReference>
<dbReference type="InterPro" id="IPR015424">
    <property type="entry name" value="PyrdxlP-dep_Trfase"/>
</dbReference>
<dbReference type="InterPro" id="IPR001763">
    <property type="entry name" value="Rhodanese-like_dom"/>
</dbReference>
<protein>
    <recommendedName>
        <fullName evidence="3">cysteine desulfurase</fullName>
        <ecNumber evidence="3">2.8.1.7</ecNumber>
    </recommendedName>
</protein>
<keyword evidence="11" id="KW-0032">Aminotransferase</keyword>
<dbReference type="InterPro" id="IPR015421">
    <property type="entry name" value="PyrdxlP-dep_Trfase_major"/>
</dbReference>
<evidence type="ECO:0000256" key="4">
    <source>
        <dbReference type="ARBA" id="ARBA00022723"/>
    </source>
</evidence>
<dbReference type="PANTHER" id="PTHR11601:SF34">
    <property type="entry name" value="CYSTEINE DESULFURASE"/>
    <property type="match status" value="1"/>
</dbReference>
<dbReference type="GO" id="GO:0051536">
    <property type="term" value="F:iron-sulfur cluster binding"/>
    <property type="evidence" value="ECO:0007669"/>
    <property type="project" value="UniProtKB-KW"/>
</dbReference>
<organism evidence="11 12">
    <name type="scientific">Idiomarina tyrosinivorans</name>
    <dbReference type="NCBI Taxonomy" id="1445662"/>
    <lineage>
        <taxon>Bacteria</taxon>
        <taxon>Pseudomonadati</taxon>
        <taxon>Pseudomonadota</taxon>
        <taxon>Gammaproteobacteria</taxon>
        <taxon>Alteromonadales</taxon>
        <taxon>Idiomarinaceae</taxon>
        <taxon>Idiomarina</taxon>
    </lineage>
</organism>
<evidence type="ECO:0000256" key="2">
    <source>
        <dbReference type="ARBA" id="ARBA00006490"/>
    </source>
</evidence>